<dbReference type="OrthoDB" id="2620955at2759"/>
<gene>
    <name evidence="1" type="ORF">M404DRAFT_24387</name>
</gene>
<dbReference type="InParanoid" id="A0A0C3JC66"/>
<keyword evidence="2" id="KW-1185">Reference proteome</keyword>
<evidence type="ECO:0000313" key="1">
    <source>
        <dbReference type="EMBL" id="KIO06683.1"/>
    </source>
</evidence>
<protein>
    <submittedName>
        <fullName evidence="1">Uncharacterized protein</fullName>
    </submittedName>
</protein>
<reference evidence="2" key="2">
    <citation type="submission" date="2015-01" db="EMBL/GenBank/DDBJ databases">
        <title>Evolutionary Origins and Diversification of the Mycorrhizal Mutualists.</title>
        <authorList>
            <consortium name="DOE Joint Genome Institute"/>
            <consortium name="Mycorrhizal Genomics Consortium"/>
            <person name="Kohler A."/>
            <person name="Kuo A."/>
            <person name="Nagy L.G."/>
            <person name="Floudas D."/>
            <person name="Copeland A."/>
            <person name="Barry K.W."/>
            <person name="Cichocki N."/>
            <person name="Veneault-Fourrey C."/>
            <person name="LaButti K."/>
            <person name="Lindquist E.A."/>
            <person name="Lipzen A."/>
            <person name="Lundell T."/>
            <person name="Morin E."/>
            <person name="Murat C."/>
            <person name="Riley R."/>
            <person name="Ohm R."/>
            <person name="Sun H."/>
            <person name="Tunlid A."/>
            <person name="Henrissat B."/>
            <person name="Grigoriev I.V."/>
            <person name="Hibbett D.S."/>
            <person name="Martin F."/>
        </authorList>
    </citation>
    <scope>NUCLEOTIDE SEQUENCE [LARGE SCALE GENOMIC DNA]</scope>
    <source>
        <strain evidence="2">Marx 270</strain>
    </source>
</reference>
<evidence type="ECO:0000313" key="2">
    <source>
        <dbReference type="Proteomes" id="UP000054217"/>
    </source>
</evidence>
<organism evidence="1 2">
    <name type="scientific">Pisolithus tinctorius Marx 270</name>
    <dbReference type="NCBI Taxonomy" id="870435"/>
    <lineage>
        <taxon>Eukaryota</taxon>
        <taxon>Fungi</taxon>
        <taxon>Dikarya</taxon>
        <taxon>Basidiomycota</taxon>
        <taxon>Agaricomycotina</taxon>
        <taxon>Agaricomycetes</taxon>
        <taxon>Agaricomycetidae</taxon>
        <taxon>Boletales</taxon>
        <taxon>Sclerodermatineae</taxon>
        <taxon>Pisolithaceae</taxon>
        <taxon>Pisolithus</taxon>
    </lineage>
</organism>
<proteinExistence type="predicted"/>
<dbReference type="Proteomes" id="UP000054217">
    <property type="component" value="Unassembled WGS sequence"/>
</dbReference>
<sequence>MVMHMSYLLNSCGGPRTYSVQDFLRVARNTKTAARVAACDLYHIPSWSSCYHEFLLARVDIGVDGEKLMLIIERAPKNNGIRVVFSDGGVAKDTITVVRALGDHEYWQRAGQIPVCRGTLQWRDHSPHLLDIVSISGTASAAFKYYNCYVRQCYWYARVILASMAKVFPSCSKEGTTSFSKRRFAIFGSHKLSQVQLLVDLHAIYGQVACASLPPARPPIIVTPDSHQAISLTIAGCLETSLAQIIWLQPAAGVVNGCCDRTLGREPNTAGGWT</sequence>
<accession>A0A0C3JC66</accession>
<dbReference type="EMBL" id="KN831962">
    <property type="protein sequence ID" value="KIO06683.1"/>
    <property type="molecule type" value="Genomic_DNA"/>
</dbReference>
<dbReference type="AlphaFoldDB" id="A0A0C3JC66"/>
<reference evidence="1 2" key="1">
    <citation type="submission" date="2014-04" db="EMBL/GenBank/DDBJ databases">
        <authorList>
            <consortium name="DOE Joint Genome Institute"/>
            <person name="Kuo A."/>
            <person name="Kohler A."/>
            <person name="Costa M.D."/>
            <person name="Nagy L.G."/>
            <person name="Floudas D."/>
            <person name="Copeland A."/>
            <person name="Barry K.W."/>
            <person name="Cichocki N."/>
            <person name="Veneault-Fourrey C."/>
            <person name="LaButti K."/>
            <person name="Lindquist E.A."/>
            <person name="Lipzen A."/>
            <person name="Lundell T."/>
            <person name="Morin E."/>
            <person name="Murat C."/>
            <person name="Sun H."/>
            <person name="Tunlid A."/>
            <person name="Henrissat B."/>
            <person name="Grigoriev I.V."/>
            <person name="Hibbett D.S."/>
            <person name="Martin F."/>
            <person name="Nordberg H.P."/>
            <person name="Cantor M.N."/>
            <person name="Hua S.X."/>
        </authorList>
    </citation>
    <scope>NUCLEOTIDE SEQUENCE [LARGE SCALE GENOMIC DNA]</scope>
    <source>
        <strain evidence="1 2">Marx 270</strain>
    </source>
</reference>
<dbReference type="HOGENOM" id="CLU_977012_0_0_1"/>
<name>A0A0C3JC66_PISTI</name>